<feature type="compositionally biased region" description="Basic and acidic residues" evidence="1">
    <location>
        <begin position="10"/>
        <end position="25"/>
    </location>
</feature>
<keyword evidence="2" id="KW-1133">Transmembrane helix</keyword>
<feature type="region of interest" description="Disordered" evidence="1">
    <location>
        <begin position="1"/>
        <end position="25"/>
    </location>
</feature>
<evidence type="ECO:0000256" key="2">
    <source>
        <dbReference type="SAM" id="Phobius"/>
    </source>
</evidence>
<dbReference type="AlphaFoldDB" id="A0A4Z0HE82"/>
<reference evidence="3 4" key="1">
    <citation type="submission" date="2019-03" db="EMBL/GenBank/DDBJ databases">
        <authorList>
            <person name="Gonzalez-Pimentel J.L."/>
        </authorList>
    </citation>
    <scope>NUCLEOTIDE SEQUENCE [LARGE SCALE GENOMIC DNA]</scope>
    <source>
        <strain evidence="3 4">JCM 31289</strain>
    </source>
</reference>
<keyword evidence="4" id="KW-1185">Reference proteome</keyword>
<evidence type="ECO:0000313" key="3">
    <source>
        <dbReference type="EMBL" id="TGB17391.1"/>
    </source>
</evidence>
<accession>A0A4Z0HE82</accession>
<keyword evidence="2" id="KW-0472">Membrane</keyword>
<evidence type="ECO:0000313" key="4">
    <source>
        <dbReference type="Proteomes" id="UP000297948"/>
    </source>
</evidence>
<dbReference type="Proteomes" id="UP000297948">
    <property type="component" value="Unassembled WGS sequence"/>
</dbReference>
<dbReference type="Pfam" id="PF04120">
    <property type="entry name" value="Iron_permease"/>
    <property type="match status" value="1"/>
</dbReference>
<keyword evidence="2" id="KW-0812">Transmembrane</keyword>
<evidence type="ECO:0000256" key="1">
    <source>
        <dbReference type="SAM" id="MobiDB-lite"/>
    </source>
</evidence>
<sequence>MSNGSGSGPARKDRPRFGVRHPAERAGHGGRYERLAEAASNFTSSRAFYAVCLVLVLNFIAVHAAHAALTWQILAGDTMTAVTLLLLALLKNSERRAEHAVQRKLDAIAAAVLEQYEGKTRTARDDLRQAIGMDEEI</sequence>
<dbReference type="EMBL" id="SRID01000017">
    <property type="protein sequence ID" value="TGB17391.1"/>
    <property type="molecule type" value="Genomic_DNA"/>
</dbReference>
<name>A0A4Z0HE82_9ACTN</name>
<evidence type="ECO:0008006" key="5">
    <source>
        <dbReference type="Google" id="ProtNLM"/>
    </source>
</evidence>
<dbReference type="OrthoDB" id="3871671at2"/>
<proteinExistence type="predicted"/>
<organism evidence="3 4">
    <name type="scientific">Streptomyces palmae</name>
    <dbReference type="NCBI Taxonomy" id="1701085"/>
    <lineage>
        <taxon>Bacteria</taxon>
        <taxon>Bacillati</taxon>
        <taxon>Actinomycetota</taxon>
        <taxon>Actinomycetes</taxon>
        <taxon>Kitasatosporales</taxon>
        <taxon>Streptomycetaceae</taxon>
        <taxon>Streptomyces</taxon>
    </lineage>
</organism>
<comment type="caution">
    <text evidence="3">The sequence shown here is derived from an EMBL/GenBank/DDBJ whole genome shotgun (WGS) entry which is preliminary data.</text>
</comment>
<feature type="transmembrane region" description="Helical" evidence="2">
    <location>
        <begin position="47"/>
        <end position="65"/>
    </location>
</feature>
<gene>
    <name evidence="3" type="ORF">E4099_03665</name>
</gene>
<protein>
    <recommendedName>
        <fullName evidence="5">Low affinity iron permease family protein</fullName>
    </recommendedName>
</protein>
<feature type="transmembrane region" description="Helical" evidence="2">
    <location>
        <begin position="71"/>
        <end position="90"/>
    </location>
</feature>
<dbReference type="RefSeq" id="WP_135337447.1">
    <property type="nucleotide sequence ID" value="NZ_JBHLTX010000017.1"/>
</dbReference>
<dbReference type="GO" id="GO:0055085">
    <property type="term" value="P:transmembrane transport"/>
    <property type="evidence" value="ECO:0007669"/>
    <property type="project" value="InterPro"/>
</dbReference>
<dbReference type="InterPro" id="IPR007251">
    <property type="entry name" value="Iron_permease_Fet4"/>
</dbReference>